<dbReference type="GO" id="GO:0141221">
    <property type="term" value="F:histone deacetylase activity, hydrolytic mechanism"/>
    <property type="evidence" value="ECO:0007669"/>
    <property type="project" value="UniProtKB-EC"/>
</dbReference>
<evidence type="ECO:0000256" key="5">
    <source>
        <dbReference type="ARBA" id="ARBA00022801"/>
    </source>
</evidence>
<proteinExistence type="inferred from homology"/>
<comment type="similarity">
    <text evidence="2">Belongs to the histone deacetylase family. HD type 2 subfamily.</text>
</comment>
<dbReference type="InterPro" id="IPR023801">
    <property type="entry name" value="His_deacetylse_dom"/>
</dbReference>
<dbReference type="InterPro" id="IPR000286">
    <property type="entry name" value="HDACs"/>
</dbReference>
<comment type="catalytic activity">
    <reaction evidence="10">
        <text>N(6)-acetyl-L-lysyl-[histone] + H2O = L-lysyl-[histone] + acetate</text>
        <dbReference type="Rhea" id="RHEA:58196"/>
        <dbReference type="Rhea" id="RHEA-COMP:9845"/>
        <dbReference type="Rhea" id="RHEA-COMP:11338"/>
        <dbReference type="ChEBI" id="CHEBI:15377"/>
        <dbReference type="ChEBI" id="CHEBI:29969"/>
        <dbReference type="ChEBI" id="CHEBI:30089"/>
        <dbReference type="ChEBI" id="CHEBI:61930"/>
        <dbReference type="EC" id="3.5.1.98"/>
    </reaction>
</comment>
<dbReference type="FunFam" id="3.40.800.20:FF:000005">
    <property type="entry name" value="histone deacetylase 6"/>
    <property type="match status" value="1"/>
</dbReference>
<evidence type="ECO:0000259" key="12">
    <source>
        <dbReference type="Pfam" id="PF09757"/>
    </source>
</evidence>
<evidence type="ECO:0000256" key="9">
    <source>
        <dbReference type="ARBA" id="ARBA00023242"/>
    </source>
</evidence>
<evidence type="ECO:0000313" key="13">
    <source>
        <dbReference type="EMBL" id="KAF7288691.1"/>
    </source>
</evidence>
<evidence type="ECO:0000313" key="14">
    <source>
        <dbReference type="Proteomes" id="UP000613580"/>
    </source>
</evidence>
<accession>A0A8H6VQV7</accession>
<dbReference type="InterPro" id="IPR023696">
    <property type="entry name" value="Ureohydrolase_dom_sf"/>
</dbReference>
<dbReference type="Pfam" id="PF00850">
    <property type="entry name" value="Hist_deacetyl"/>
    <property type="match status" value="1"/>
</dbReference>
<feature type="domain" description="Histone deacetylase" evidence="11">
    <location>
        <begin position="70"/>
        <end position="368"/>
    </location>
</feature>
<dbReference type="OrthoDB" id="424012at2759"/>
<evidence type="ECO:0000256" key="2">
    <source>
        <dbReference type="ARBA" id="ARBA00007738"/>
    </source>
</evidence>
<feature type="domain" description="Arb2-like" evidence="12">
    <location>
        <begin position="425"/>
        <end position="672"/>
    </location>
</feature>
<evidence type="ECO:0000259" key="11">
    <source>
        <dbReference type="Pfam" id="PF00850"/>
    </source>
</evidence>
<dbReference type="PRINTS" id="PR01270">
    <property type="entry name" value="HDASUPER"/>
</dbReference>
<keyword evidence="14" id="KW-1185">Reference proteome</keyword>
<evidence type="ECO:0000256" key="3">
    <source>
        <dbReference type="ARBA" id="ARBA00012111"/>
    </source>
</evidence>
<keyword evidence="9" id="KW-0539">Nucleus</keyword>
<keyword evidence="4" id="KW-0678">Repressor</keyword>
<dbReference type="InterPro" id="IPR019154">
    <property type="entry name" value="Arb2-like_domain"/>
</dbReference>
<sequence length="682" mass="76827">MDVHQMDVDVDEVVVQQPVPRPDPWQTPIRMVSPPPRPASVPLIHPNTDLGFVYSAEMMSHNPRYTQNDHPEVPGRISSIWDELVRLRMTGKAKRIPIRPVVREEAVLVHSQDLWDKIEAFQLMDMQNYIDTAQYYEQLSLYICESTTRSARLSCGGVIEAALAVARGELKKSFAIVRPPGHHAEPEEHMGFCFFNNVAVAARVVQQKTPLKKILILDWDVHHGNGTQRAFNEDPSVLYISIHRYERGEFYPCGPFGALQSVGEGPGRGYSVNIPWPTGGMGDADYLHAFQKIVMPIAMEFAPDLVIISAGFDAARGDHLGECDVTPDGYAHMTYMLASLASGRLVVALEGGYNLQSITHSAVAVTKILLGESPPALKSMVASEAAAETVWLVAKEQSKYWKSVSPKSCEPQQEVASLSFSVPEILKLHRQYYLYTTHDMMQIPLVGKELEDRFSAQVMCTTNIFDKETMVFIMHEFGNLRAEMSSSLVCDVQIERSYLLDFSKDLIHWAQGEGYSVLDVNLFPKPVDQQLIAQRLRIPTDEYQQKLVTYLWDNYVQLCSAKNIILIGHGPACSQLIELINLRATSVMKCVKAVVQVIGYSTLRAPKNNHELREWFRKRSFVAIPATHPVWTPDPTKEMKKHGRLQRFDVAETGKLMLQSFPLAKDFVKQRMLATAEDDDDD</sequence>
<dbReference type="Proteomes" id="UP000613580">
    <property type="component" value="Unassembled WGS sequence"/>
</dbReference>
<dbReference type="Gene3D" id="3.40.800.20">
    <property type="entry name" value="Histone deacetylase domain"/>
    <property type="match status" value="1"/>
</dbReference>
<protein>
    <recommendedName>
        <fullName evidence="3">histone deacetylase</fullName>
        <ecNumber evidence="3">3.5.1.98</ecNumber>
    </recommendedName>
</protein>
<gene>
    <name evidence="13" type="ORF">HMN09_01375100</name>
</gene>
<evidence type="ECO:0000256" key="1">
    <source>
        <dbReference type="ARBA" id="ARBA00004123"/>
    </source>
</evidence>
<dbReference type="InterPro" id="IPR037138">
    <property type="entry name" value="His_deacetylse_dom_sf"/>
</dbReference>
<dbReference type="SUPFAM" id="SSF52768">
    <property type="entry name" value="Arginase/deacetylase"/>
    <property type="match status" value="1"/>
</dbReference>
<evidence type="ECO:0000256" key="6">
    <source>
        <dbReference type="ARBA" id="ARBA00022853"/>
    </source>
</evidence>
<dbReference type="GO" id="GO:0040029">
    <property type="term" value="P:epigenetic regulation of gene expression"/>
    <property type="evidence" value="ECO:0007669"/>
    <property type="project" value="TreeGrafter"/>
</dbReference>
<evidence type="ECO:0000256" key="4">
    <source>
        <dbReference type="ARBA" id="ARBA00022491"/>
    </source>
</evidence>
<dbReference type="Pfam" id="PF09757">
    <property type="entry name" value="Arb2-like"/>
    <property type="match status" value="1"/>
</dbReference>
<reference evidence="13" key="1">
    <citation type="submission" date="2020-05" db="EMBL/GenBank/DDBJ databases">
        <title>Mycena genomes resolve the evolution of fungal bioluminescence.</title>
        <authorList>
            <person name="Tsai I.J."/>
        </authorList>
    </citation>
    <scope>NUCLEOTIDE SEQUENCE</scope>
    <source>
        <strain evidence="13">110903Hualien_Pintung</strain>
    </source>
</reference>
<organism evidence="13 14">
    <name type="scientific">Mycena chlorophos</name>
    <name type="common">Agaric fungus</name>
    <name type="synonym">Agaricus chlorophos</name>
    <dbReference type="NCBI Taxonomy" id="658473"/>
    <lineage>
        <taxon>Eukaryota</taxon>
        <taxon>Fungi</taxon>
        <taxon>Dikarya</taxon>
        <taxon>Basidiomycota</taxon>
        <taxon>Agaricomycotina</taxon>
        <taxon>Agaricomycetes</taxon>
        <taxon>Agaricomycetidae</taxon>
        <taxon>Agaricales</taxon>
        <taxon>Marasmiineae</taxon>
        <taxon>Mycenaceae</taxon>
        <taxon>Mycena</taxon>
    </lineage>
</organism>
<keyword evidence="7" id="KW-0805">Transcription regulation</keyword>
<keyword evidence="8" id="KW-0804">Transcription</keyword>
<dbReference type="PANTHER" id="PTHR10625:SF5">
    <property type="entry name" value="HISTONE DEACETYLASE"/>
    <property type="match status" value="1"/>
</dbReference>
<evidence type="ECO:0000256" key="7">
    <source>
        <dbReference type="ARBA" id="ARBA00023015"/>
    </source>
</evidence>
<keyword evidence="5" id="KW-0378">Hydrolase</keyword>
<comment type="subcellular location">
    <subcellularLocation>
        <location evidence="1">Nucleus</location>
    </subcellularLocation>
</comment>
<dbReference type="EC" id="3.5.1.98" evidence="3"/>
<dbReference type="EMBL" id="JACAZE010000032">
    <property type="protein sequence ID" value="KAF7288691.1"/>
    <property type="molecule type" value="Genomic_DNA"/>
</dbReference>
<comment type="caution">
    <text evidence="13">The sequence shown here is derived from an EMBL/GenBank/DDBJ whole genome shotgun (WGS) entry which is preliminary data.</text>
</comment>
<dbReference type="GO" id="GO:0000118">
    <property type="term" value="C:histone deacetylase complex"/>
    <property type="evidence" value="ECO:0007669"/>
    <property type="project" value="TreeGrafter"/>
</dbReference>
<dbReference type="AlphaFoldDB" id="A0A8H6VQV7"/>
<keyword evidence="6" id="KW-0156">Chromatin regulator</keyword>
<evidence type="ECO:0000256" key="10">
    <source>
        <dbReference type="ARBA" id="ARBA00048287"/>
    </source>
</evidence>
<name>A0A8H6VQV7_MYCCL</name>
<evidence type="ECO:0000256" key="8">
    <source>
        <dbReference type="ARBA" id="ARBA00023163"/>
    </source>
</evidence>
<dbReference type="PANTHER" id="PTHR10625">
    <property type="entry name" value="HISTONE DEACETYLASE HDAC1-RELATED"/>
    <property type="match status" value="1"/>
</dbReference>